<accession>A0ABX5K3Y2</accession>
<name>A0ABX5K3Y2_9ENTR</name>
<dbReference type="InterPro" id="IPR000259">
    <property type="entry name" value="Adhesion_dom_fimbrial"/>
</dbReference>
<feature type="signal peptide" evidence="1">
    <location>
        <begin position="1"/>
        <end position="21"/>
    </location>
</feature>
<dbReference type="RefSeq" id="WP_075191682.1">
    <property type="nucleotide sequence ID" value="NZ_MSAC01000034.1"/>
</dbReference>
<organism evidence="3 4">
    <name type="scientific">Cronobacter malonaticus</name>
    <dbReference type="NCBI Taxonomy" id="413503"/>
    <lineage>
        <taxon>Bacteria</taxon>
        <taxon>Pseudomonadati</taxon>
        <taxon>Pseudomonadota</taxon>
        <taxon>Gammaproteobacteria</taxon>
        <taxon>Enterobacterales</taxon>
        <taxon>Enterobacteriaceae</taxon>
        <taxon>Cronobacter</taxon>
    </lineage>
</organism>
<reference evidence="3 4" key="1">
    <citation type="submission" date="2016-12" db="EMBL/GenBank/DDBJ databases">
        <title>Analysis of the Molecular Diversity Among Cronobacter Species Isolated from Filth Flies Using a Pan Genomic DNA Microarray.</title>
        <authorList>
            <person name="Pava-Ripoll M."/>
            <person name="Tall B."/>
            <person name="Farber J."/>
            <person name="Fanning S."/>
            <person name="Lehner A."/>
            <person name="Stephan R."/>
            <person name="Pagotto F."/>
            <person name="Iverson C."/>
            <person name="Ziobro G."/>
            <person name="Miller A."/>
            <person name="Pearson R."/>
            <person name="Yan Q."/>
            <person name="Kim M."/>
            <person name="Jeong S."/>
            <person name="Park J."/>
            <person name="Jun S."/>
            <person name="Choi H."/>
            <person name="Chung T."/>
            <person name="Yoo Y."/>
            <person name="Park E."/>
            <person name="Hwang S."/>
            <person name="Lee B."/>
            <person name="Sathyamoorthy V."/>
            <person name="Carter L."/>
            <person name="Mammel M."/>
            <person name="Jackson S."/>
            <person name="Kothary M."/>
            <person name="Patel I."/>
            <person name="Grim C."/>
            <person name="Gopinath G."/>
            <person name="Gangiredla J."/>
            <person name="Chase H."/>
        </authorList>
    </citation>
    <scope>NUCLEOTIDE SEQUENCE [LARGE SCALE GENOMIC DNA]</scope>
    <source>
        <strain evidence="3 4">MOD1-Md25g</strain>
    </source>
</reference>
<dbReference type="InterPro" id="IPR050263">
    <property type="entry name" value="Bact_Fimbrial_Adh_Pro"/>
</dbReference>
<keyword evidence="1" id="KW-0732">Signal</keyword>
<evidence type="ECO:0000313" key="4">
    <source>
        <dbReference type="Proteomes" id="UP000244731"/>
    </source>
</evidence>
<gene>
    <name evidence="3" type="ORF">AUM46_10810</name>
</gene>
<dbReference type="Gene3D" id="2.60.40.1090">
    <property type="entry name" value="Fimbrial-type adhesion domain"/>
    <property type="match status" value="1"/>
</dbReference>
<sequence length="160" mass="17100">MKMLIKILGLTVLLPACALCAENMSFHGTLVAPPCKISNGQTIEVTFGNDLGVNKIDGNNYKQPINYTIDCDAGYTANNLAIVVDTTNPALFDSAAVMTDKTGLGIRILVDSQPVTFSQHVAVINPASPPKIEEVPVQDQSITLTEGAFEATMTLRADYL</sequence>
<dbReference type="PANTHER" id="PTHR33420">
    <property type="entry name" value="FIMBRIAL SUBUNIT ELFA-RELATED"/>
    <property type="match status" value="1"/>
</dbReference>
<evidence type="ECO:0000256" key="1">
    <source>
        <dbReference type="SAM" id="SignalP"/>
    </source>
</evidence>
<protein>
    <submittedName>
        <fullName evidence="3">Pilus assembly protein</fullName>
    </submittedName>
</protein>
<dbReference type="SUPFAM" id="SSF49401">
    <property type="entry name" value="Bacterial adhesins"/>
    <property type="match status" value="1"/>
</dbReference>
<evidence type="ECO:0000259" key="2">
    <source>
        <dbReference type="Pfam" id="PF00419"/>
    </source>
</evidence>
<dbReference type="EMBL" id="MSAC01000034">
    <property type="protein sequence ID" value="PUX06432.1"/>
    <property type="molecule type" value="Genomic_DNA"/>
</dbReference>
<dbReference type="InterPro" id="IPR036937">
    <property type="entry name" value="Adhesion_dom_fimbrial_sf"/>
</dbReference>
<evidence type="ECO:0000313" key="3">
    <source>
        <dbReference type="EMBL" id="PUX06432.1"/>
    </source>
</evidence>
<dbReference type="Pfam" id="PF00419">
    <property type="entry name" value="Fimbrial"/>
    <property type="match status" value="1"/>
</dbReference>
<dbReference type="Proteomes" id="UP000244731">
    <property type="component" value="Unassembled WGS sequence"/>
</dbReference>
<dbReference type="InterPro" id="IPR008966">
    <property type="entry name" value="Adhesion_dom_sf"/>
</dbReference>
<keyword evidence="4" id="KW-1185">Reference proteome</keyword>
<dbReference type="PANTHER" id="PTHR33420:SF33">
    <property type="entry name" value="MINOR FIMBRIAL SUBUNIT"/>
    <property type="match status" value="1"/>
</dbReference>
<feature type="chain" id="PRO_5046601383" evidence="1">
    <location>
        <begin position="22"/>
        <end position="160"/>
    </location>
</feature>
<proteinExistence type="predicted"/>
<feature type="domain" description="Fimbrial-type adhesion" evidence="2">
    <location>
        <begin position="25"/>
        <end position="159"/>
    </location>
</feature>
<comment type="caution">
    <text evidence="3">The sequence shown here is derived from an EMBL/GenBank/DDBJ whole genome shotgun (WGS) entry which is preliminary data.</text>
</comment>